<dbReference type="Proteomes" id="UP000285530">
    <property type="component" value="Unassembled WGS sequence"/>
</dbReference>
<dbReference type="PANTHER" id="PTHR46889:SF4">
    <property type="entry name" value="TRANSPOSASE INSO FOR INSERTION SEQUENCE ELEMENT IS911B-RELATED"/>
    <property type="match status" value="1"/>
</dbReference>
<name>A0A418ZX44_9RHOB</name>
<dbReference type="OrthoDB" id="9803878at2"/>
<evidence type="ECO:0000313" key="4">
    <source>
        <dbReference type="Proteomes" id="UP000285530"/>
    </source>
</evidence>
<accession>A0A418ZX44</accession>
<dbReference type="InterPro" id="IPR002611">
    <property type="entry name" value="IstB_ATP-bd"/>
</dbReference>
<dbReference type="Pfam" id="PF01695">
    <property type="entry name" value="IstB_IS21"/>
    <property type="match status" value="1"/>
</dbReference>
<dbReference type="PANTHER" id="PTHR46889">
    <property type="entry name" value="TRANSPOSASE INSF FOR INSERTION SEQUENCE IS3B-RELATED"/>
    <property type="match status" value="1"/>
</dbReference>
<dbReference type="InterPro" id="IPR050900">
    <property type="entry name" value="Transposase_IS3/IS150/IS904"/>
</dbReference>
<reference evidence="3 4" key="1">
    <citation type="submission" date="2018-09" db="EMBL/GenBank/DDBJ databases">
        <title>Paracoccus onubensis nov. sp. a moderate halophilic bacterium isolated from Gruta de las Maravillas (Aracena, Spain).</title>
        <authorList>
            <person name="Jurado V."/>
            <person name="Gutierrez-Patricio S."/>
            <person name="Gonzalez-Pimentel J.L."/>
            <person name="Laiz L."/>
            <person name="Saiz-Jimenez C."/>
        </authorList>
    </citation>
    <scope>NUCLEOTIDE SEQUENCE [LARGE SCALE GENOMIC DNA]</scope>
    <source>
        <strain evidence="3 4">DSM 19484</strain>
    </source>
</reference>
<evidence type="ECO:0000259" key="2">
    <source>
        <dbReference type="Pfam" id="PF13276"/>
    </source>
</evidence>
<dbReference type="AlphaFoldDB" id="A0A418ZX44"/>
<dbReference type="EMBL" id="QZEV01000031">
    <property type="protein sequence ID" value="RJL05100.1"/>
    <property type="molecule type" value="Genomic_DNA"/>
</dbReference>
<feature type="domain" description="HTH-like" evidence="2">
    <location>
        <begin position="44"/>
        <end position="99"/>
    </location>
</feature>
<evidence type="ECO:0000259" key="1">
    <source>
        <dbReference type="Pfam" id="PF01695"/>
    </source>
</evidence>
<feature type="domain" description="IstB-like ATP-binding" evidence="1">
    <location>
        <begin position="102"/>
        <end position="134"/>
    </location>
</feature>
<evidence type="ECO:0008006" key="5">
    <source>
        <dbReference type="Google" id="ProtNLM"/>
    </source>
</evidence>
<sequence length="149" mass="17273">MRFAFIAKHRHIWPVSWLCEALEVSRSGFHAWLNRSTSTREIHDTKLVMAIETSFKASDRTYGARRVWRDVLEEGLACGVHRIERLMRCNAFKARPRRRGMPKMTTALLDRLTHRCHILETENDGFRFKASSAAAATKKKETNHTLPPL</sequence>
<proteinExistence type="predicted"/>
<gene>
    <name evidence="3" type="ORF">D3P06_08195</name>
</gene>
<dbReference type="GO" id="GO:0005524">
    <property type="term" value="F:ATP binding"/>
    <property type="evidence" value="ECO:0007669"/>
    <property type="project" value="InterPro"/>
</dbReference>
<comment type="caution">
    <text evidence="3">The sequence shown here is derived from an EMBL/GenBank/DDBJ whole genome shotgun (WGS) entry which is preliminary data.</text>
</comment>
<dbReference type="InterPro" id="IPR025948">
    <property type="entry name" value="HTH-like_dom"/>
</dbReference>
<keyword evidence="4" id="KW-1185">Reference proteome</keyword>
<protein>
    <recommendedName>
        <fullName evidence="5">HTH-like domain-containing protein</fullName>
    </recommendedName>
</protein>
<dbReference type="Pfam" id="PF13276">
    <property type="entry name" value="HTH_21"/>
    <property type="match status" value="1"/>
</dbReference>
<evidence type="ECO:0000313" key="3">
    <source>
        <dbReference type="EMBL" id="RJL05100.1"/>
    </source>
</evidence>
<organism evidence="3 4">
    <name type="scientific">Paracoccus aestuarii</name>
    <dbReference type="NCBI Taxonomy" id="453842"/>
    <lineage>
        <taxon>Bacteria</taxon>
        <taxon>Pseudomonadati</taxon>
        <taxon>Pseudomonadota</taxon>
        <taxon>Alphaproteobacteria</taxon>
        <taxon>Rhodobacterales</taxon>
        <taxon>Paracoccaceae</taxon>
        <taxon>Paracoccus</taxon>
    </lineage>
</organism>